<accession>A0A2T4C335</accession>
<dbReference type="EMBL" id="KZ679133">
    <property type="protein sequence ID" value="PTB75979.1"/>
    <property type="molecule type" value="Genomic_DNA"/>
</dbReference>
<protein>
    <submittedName>
        <fullName evidence="2">Uncharacterized protein</fullName>
    </submittedName>
</protein>
<dbReference type="Proteomes" id="UP000240760">
    <property type="component" value="Unassembled WGS sequence"/>
</dbReference>
<dbReference type="AlphaFoldDB" id="A0A2T4C335"/>
<evidence type="ECO:0000313" key="3">
    <source>
        <dbReference type="Proteomes" id="UP000240760"/>
    </source>
</evidence>
<reference evidence="2 3" key="1">
    <citation type="submission" date="2016-07" db="EMBL/GenBank/DDBJ databases">
        <title>Multiple horizontal gene transfer events from other fungi enriched the ability of initially mycotrophic Trichoderma (Ascomycota) to feed on dead plant biomass.</title>
        <authorList>
            <consortium name="DOE Joint Genome Institute"/>
            <person name="Aerts A."/>
            <person name="Atanasova L."/>
            <person name="Chenthamara K."/>
            <person name="Zhang J."/>
            <person name="Grujic M."/>
            <person name="Henrissat B."/>
            <person name="Kuo A."/>
            <person name="Salamov A."/>
            <person name="Lipzen A."/>
            <person name="Labutti K."/>
            <person name="Barry K."/>
            <person name="Miao Y."/>
            <person name="Rahimi M.J."/>
            <person name="Shen Q."/>
            <person name="Grigoriev I.V."/>
            <person name="Kubicek C.P."/>
            <person name="Druzhinina I.S."/>
        </authorList>
    </citation>
    <scope>NUCLEOTIDE SEQUENCE [LARGE SCALE GENOMIC DNA]</scope>
    <source>
        <strain evidence="2 3">ATCC 18648</strain>
    </source>
</reference>
<sequence>MPLVIGYVAAVSAAMCPPGSSCLAKDHIWMSFIYVQCYTPTPRKQEGKERGSPRQRRTLDHEPTLLRYSGTQQKPPAVTMSCHQKRKTSPTTNQRGRNREGGPIDIKLALARKLT</sequence>
<keyword evidence="3" id="KW-1185">Reference proteome</keyword>
<organism evidence="2 3">
    <name type="scientific">Trichoderma longibrachiatum ATCC 18648</name>
    <dbReference type="NCBI Taxonomy" id="983965"/>
    <lineage>
        <taxon>Eukaryota</taxon>
        <taxon>Fungi</taxon>
        <taxon>Dikarya</taxon>
        <taxon>Ascomycota</taxon>
        <taxon>Pezizomycotina</taxon>
        <taxon>Sordariomycetes</taxon>
        <taxon>Hypocreomycetidae</taxon>
        <taxon>Hypocreales</taxon>
        <taxon>Hypocreaceae</taxon>
        <taxon>Trichoderma</taxon>
    </lineage>
</organism>
<feature type="compositionally biased region" description="Basic and acidic residues" evidence="1">
    <location>
        <begin position="43"/>
        <end position="64"/>
    </location>
</feature>
<evidence type="ECO:0000256" key="1">
    <source>
        <dbReference type="SAM" id="MobiDB-lite"/>
    </source>
</evidence>
<proteinExistence type="predicted"/>
<evidence type="ECO:0000313" key="2">
    <source>
        <dbReference type="EMBL" id="PTB75979.1"/>
    </source>
</evidence>
<feature type="region of interest" description="Disordered" evidence="1">
    <location>
        <begin position="42"/>
        <end position="106"/>
    </location>
</feature>
<name>A0A2T4C335_TRILO</name>
<gene>
    <name evidence="2" type="ORF">M440DRAFT_1265492</name>
</gene>